<evidence type="ECO:0000256" key="2">
    <source>
        <dbReference type="SAM" id="Phobius"/>
    </source>
</evidence>
<name>A0A318KTM1_9FIRM</name>
<dbReference type="Proteomes" id="UP000247612">
    <property type="component" value="Unassembled WGS sequence"/>
</dbReference>
<feature type="compositionally biased region" description="Acidic residues" evidence="1">
    <location>
        <begin position="283"/>
        <end position="316"/>
    </location>
</feature>
<keyword evidence="2" id="KW-1133">Transmembrane helix</keyword>
<dbReference type="RefSeq" id="WP_022937989.1">
    <property type="nucleotide sequence ID" value="NZ_CABKRQ010000004.1"/>
</dbReference>
<organism evidence="4 5">
    <name type="scientific">Dielma fastidiosa</name>
    <dbReference type="NCBI Taxonomy" id="1034346"/>
    <lineage>
        <taxon>Bacteria</taxon>
        <taxon>Bacillati</taxon>
        <taxon>Bacillota</taxon>
        <taxon>Erysipelotrichia</taxon>
        <taxon>Erysipelotrichales</taxon>
        <taxon>Erysipelotrichaceae</taxon>
        <taxon>Dielma</taxon>
    </lineage>
</organism>
<dbReference type="AlphaFoldDB" id="A0A318KTM1"/>
<evidence type="ECO:0000313" key="5">
    <source>
        <dbReference type="Proteomes" id="UP000247612"/>
    </source>
</evidence>
<feature type="transmembrane region" description="Helical" evidence="2">
    <location>
        <begin position="37"/>
        <end position="56"/>
    </location>
</feature>
<feature type="compositionally biased region" description="Basic and acidic residues" evidence="1">
    <location>
        <begin position="317"/>
        <end position="333"/>
    </location>
</feature>
<sequence length="347" mass="41215">MKNKQLNEFDHLHVSKQAKTELLTQIQKRQAKNSRRFPLLSKVLVSFALIGIFMIYTASQSGSQFLDYERYLTISASEVEYPLQKNQQAMEELDVQFDLGLISESEYQQRMTALRKDQAELLKKQVELKQEYKLDQPLDLNQIKFSQDTARDQQLKDFYLQKTTLDNKTADLLNKNDELMALYESGQIDWQTYIDRKQPLEQQQHDLSAEKDQWENSYAQTDSNYQKLYEQKKLLEQQAEALEIEEDQLKEQYKQGLISKTEYQQQKEALEQKEDALDHQEDQLDDLEDAIEDQEDDDEYDMDDEENELDEKDEEYENRGNSDKEKEKDNKETETEDDDIEDENDDD</sequence>
<feature type="region of interest" description="Disordered" evidence="1">
    <location>
        <begin position="267"/>
        <end position="347"/>
    </location>
</feature>
<proteinExistence type="predicted"/>
<evidence type="ECO:0000313" key="4">
    <source>
        <dbReference type="EMBL" id="PXX80188.1"/>
    </source>
</evidence>
<feature type="compositionally biased region" description="Acidic residues" evidence="1">
    <location>
        <begin position="334"/>
        <end position="347"/>
    </location>
</feature>
<dbReference type="Pfam" id="PF09851">
    <property type="entry name" value="SHOCT"/>
    <property type="match status" value="1"/>
</dbReference>
<evidence type="ECO:0000259" key="3">
    <source>
        <dbReference type="Pfam" id="PF09851"/>
    </source>
</evidence>
<reference evidence="4 5" key="1">
    <citation type="submission" date="2018-05" db="EMBL/GenBank/DDBJ databases">
        <title>Genomic Encyclopedia of Type Strains, Phase IV (KMG-IV): sequencing the most valuable type-strain genomes for metagenomic binning, comparative biology and taxonomic classification.</title>
        <authorList>
            <person name="Goeker M."/>
        </authorList>
    </citation>
    <scope>NUCLEOTIDE SEQUENCE [LARGE SCALE GENOMIC DNA]</scope>
    <source>
        <strain evidence="4 5">JC118</strain>
    </source>
</reference>
<evidence type="ECO:0000256" key="1">
    <source>
        <dbReference type="SAM" id="MobiDB-lite"/>
    </source>
</evidence>
<feature type="compositionally biased region" description="Basic and acidic residues" evidence="1">
    <location>
        <begin position="268"/>
        <end position="282"/>
    </location>
</feature>
<dbReference type="EMBL" id="QJKH01000004">
    <property type="protein sequence ID" value="PXX80188.1"/>
    <property type="molecule type" value="Genomic_DNA"/>
</dbReference>
<feature type="domain" description="SHOCT" evidence="3">
    <location>
        <begin position="246"/>
        <end position="270"/>
    </location>
</feature>
<gene>
    <name evidence="4" type="ORF">DES51_104193</name>
</gene>
<dbReference type="STRING" id="1034346.GCA_000313565_01686"/>
<keyword evidence="5" id="KW-1185">Reference proteome</keyword>
<dbReference type="InterPro" id="IPR018649">
    <property type="entry name" value="SHOCT"/>
</dbReference>
<protein>
    <submittedName>
        <fullName evidence="4">Putative oligomerization/nucleic acid binding protein</fullName>
    </submittedName>
</protein>
<dbReference type="OrthoDB" id="9941935at2"/>
<keyword evidence="2" id="KW-0812">Transmembrane</keyword>
<keyword evidence="2" id="KW-0472">Membrane</keyword>
<accession>A0A318KTM1</accession>
<comment type="caution">
    <text evidence="4">The sequence shown here is derived from an EMBL/GenBank/DDBJ whole genome shotgun (WGS) entry which is preliminary data.</text>
</comment>